<accession>A0AA88LSE9</accession>
<comment type="caution">
    <text evidence="1">The sequence shown here is derived from an EMBL/GenBank/DDBJ whole genome shotgun (WGS) entry which is preliminary data.</text>
</comment>
<evidence type="ECO:0000313" key="1">
    <source>
        <dbReference type="EMBL" id="KAK2823177.1"/>
    </source>
</evidence>
<dbReference type="Proteomes" id="UP001187315">
    <property type="component" value="Unassembled WGS sequence"/>
</dbReference>
<gene>
    <name evidence="1" type="ORF">Q7C36_019777</name>
</gene>
<protein>
    <submittedName>
        <fullName evidence="1">Uncharacterized protein</fullName>
    </submittedName>
</protein>
<proteinExistence type="predicted"/>
<reference evidence="1" key="1">
    <citation type="submission" date="2023-08" db="EMBL/GenBank/DDBJ databases">
        <title>Pelteobagrus vachellii genome.</title>
        <authorList>
            <person name="Liu H."/>
        </authorList>
    </citation>
    <scope>NUCLEOTIDE SEQUENCE</scope>
    <source>
        <strain evidence="1">PRFRI_2022a</strain>
        <tissue evidence="1">Muscle</tissue>
    </source>
</reference>
<name>A0AA88LSE9_TACVA</name>
<dbReference type="EMBL" id="JAVHJS010000021">
    <property type="protein sequence ID" value="KAK2823177.1"/>
    <property type="molecule type" value="Genomic_DNA"/>
</dbReference>
<evidence type="ECO:0000313" key="2">
    <source>
        <dbReference type="Proteomes" id="UP001187315"/>
    </source>
</evidence>
<keyword evidence="2" id="KW-1185">Reference proteome</keyword>
<sequence>MLQCLKSHVITCTRPVRNCGSSSQDLQIYAEESKQLFEGSNPTDSATLSNAIPVETTGIVMWKLFEWTGLGRLLRAESGI</sequence>
<organism evidence="1 2">
    <name type="scientific">Tachysurus vachellii</name>
    <name type="common">Darkbarbel catfish</name>
    <name type="synonym">Pelteobagrus vachellii</name>
    <dbReference type="NCBI Taxonomy" id="175792"/>
    <lineage>
        <taxon>Eukaryota</taxon>
        <taxon>Metazoa</taxon>
        <taxon>Chordata</taxon>
        <taxon>Craniata</taxon>
        <taxon>Vertebrata</taxon>
        <taxon>Euteleostomi</taxon>
        <taxon>Actinopterygii</taxon>
        <taxon>Neopterygii</taxon>
        <taxon>Teleostei</taxon>
        <taxon>Ostariophysi</taxon>
        <taxon>Siluriformes</taxon>
        <taxon>Bagridae</taxon>
        <taxon>Tachysurus</taxon>
    </lineage>
</organism>
<dbReference type="AlphaFoldDB" id="A0AA88LSE9"/>